<sequence length="333" mass="37269">MVMAGLKRIFITGISGCIGHYLADELIQGTDHELFLLVRNPDKLQFDPKLRSNIHLIPGDMGNIEAHKDLLQTMDCAILIATSWGDRQETYNINVVKTLTLINLLNPERCEQVIYFSTASILGSQGQPLPEAGSLGTDYIRTKYLCHQALEPHPIPPVEVAPISEAMANKITVVYPTLVFGGESGKPYSHLSGGLGEILRWLPLIRWFRADGSFHFIHGRDIARVVAYYVGHPPGARIDVVLGNEPLTATEGIRQVCQYHHQKIYFQIPLSLTLANIFIKLFRIQMADWDRFCLDYRHFTYPDPVAPAQLGLPAHCQTIAELMAVSPKPTARH</sequence>
<keyword evidence="3" id="KW-1185">Reference proteome</keyword>
<dbReference type="Proteomes" id="UP000658720">
    <property type="component" value="Unassembled WGS sequence"/>
</dbReference>
<proteinExistence type="predicted"/>
<dbReference type="Gene3D" id="3.40.50.720">
    <property type="entry name" value="NAD(P)-binding Rossmann-like Domain"/>
    <property type="match status" value="1"/>
</dbReference>
<reference evidence="2 3" key="1">
    <citation type="submission" date="2020-10" db="EMBL/GenBank/DDBJ databases">
        <authorList>
            <person name="Castelo-Branco R."/>
            <person name="Eusebio N."/>
            <person name="Adriana R."/>
            <person name="Vieira A."/>
            <person name="Brugerolle De Fraissinette N."/>
            <person name="Rezende De Castro R."/>
            <person name="Schneider M.P."/>
            <person name="Vasconcelos V."/>
            <person name="Leao P.N."/>
        </authorList>
    </citation>
    <scope>NUCLEOTIDE SEQUENCE [LARGE SCALE GENOMIC DNA]</scope>
    <source>
        <strain evidence="2 3">LEGE 00031</strain>
    </source>
</reference>
<feature type="domain" description="NAD-dependent epimerase/dehydratase" evidence="1">
    <location>
        <begin position="9"/>
        <end position="233"/>
    </location>
</feature>
<comment type="caution">
    <text evidence="2">The sequence shown here is derived from an EMBL/GenBank/DDBJ whole genome shotgun (WGS) entry which is preliminary data.</text>
</comment>
<dbReference type="InterPro" id="IPR001509">
    <property type="entry name" value="Epimerase_deHydtase"/>
</dbReference>
<organism evidence="2 3">
    <name type="scientific">Synechocystis salina LEGE 00031</name>
    <dbReference type="NCBI Taxonomy" id="1828736"/>
    <lineage>
        <taxon>Bacteria</taxon>
        <taxon>Bacillati</taxon>
        <taxon>Cyanobacteriota</taxon>
        <taxon>Cyanophyceae</taxon>
        <taxon>Synechococcales</taxon>
        <taxon>Merismopediaceae</taxon>
        <taxon>Synechocystis</taxon>
    </lineage>
</organism>
<name>A0ABR9VPU5_9SYNC</name>
<dbReference type="InterPro" id="IPR050177">
    <property type="entry name" value="Lipid_A_modif_metabolic_enz"/>
</dbReference>
<evidence type="ECO:0000259" key="1">
    <source>
        <dbReference type="Pfam" id="PF01370"/>
    </source>
</evidence>
<dbReference type="PANTHER" id="PTHR43245">
    <property type="entry name" value="BIFUNCTIONAL POLYMYXIN RESISTANCE PROTEIN ARNA"/>
    <property type="match status" value="1"/>
</dbReference>
<dbReference type="InterPro" id="IPR036291">
    <property type="entry name" value="NAD(P)-bd_dom_sf"/>
</dbReference>
<dbReference type="SUPFAM" id="SSF51735">
    <property type="entry name" value="NAD(P)-binding Rossmann-fold domains"/>
    <property type="match status" value="1"/>
</dbReference>
<gene>
    <name evidence="2" type="ORF">IQ217_05765</name>
</gene>
<dbReference type="Pfam" id="PF01370">
    <property type="entry name" value="Epimerase"/>
    <property type="match status" value="1"/>
</dbReference>
<protein>
    <submittedName>
        <fullName evidence="2">NAD(P)-dependent oxidoreductase</fullName>
    </submittedName>
</protein>
<evidence type="ECO:0000313" key="3">
    <source>
        <dbReference type="Proteomes" id="UP000658720"/>
    </source>
</evidence>
<accession>A0ABR9VPU5</accession>
<evidence type="ECO:0000313" key="2">
    <source>
        <dbReference type="EMBL" id="MBE9253379.1"/>
    </source>
</evidence>
<dbReference type="PANTHER" id="PTHR43245:SF13">
    <property type="entry name" value="UDP-D-APIOSE_UDP-D-XYLOSE SYNTHASE 2"/>
    <property type="match status" value="1"/>
</dbReference>
<dbReference type="EMBL" id="JADEVV010000012">
    <property type="protein sequence ID" value="MBE9253379.1"/>
    <property type="molecule type" value="Genomic_DNA"/>
</dbReference>
<dbReference type="RefSeq" id="WP_194019245.1">
    <property type="nucleotide sequence ID" value="NZ_JADEVV010000012.1"/>
</dbReference>